<dbReference type="AlphaFoldDB" id="A0A2P2P6Y0"/>
<organism evidence="1">
    <name type="scientific">Rhizophora mucronata</name>
    <name type="common">Asiatic mangrove</name>
    <dbReference type="NCBI Taxonomy" id="61149"/>
    <lineage>
        <taxon>Eukaryota</taxon>
        <taxon>Viridiplantae</taxon>
        <taxon>Streptophyta</taxon>
        <taxon>Embryophyta</taxon>
        <taxon>Tracheophyta</taxon>
        <taxon>Spermatophyta</taxon>
        <taxon>Magnoliopsida</taxon>
        <taxon>eudicotyledons</taxon>
        <taxon>Gunneridae</taxon>
        <taxon>Pentapetalae</taxon>
        <taxon>rosids</taxon>
        <taxon>fabids</taxon>
        <taxon>Malpighiales</taxon>
        <taxon>Rhizophoraceae</taxon>
        <taxon>Rhizophora</taxon>
    </lineage>
</organism>
<sequence length="52" mass="5940">MNAVRRCVWTDSRLATQDLPNKIPHHQKAEIETIGPMPWSSGKLFSVMVKFS</sequence>
<name>A0A2P2P6Y0_RHIMU</name>
<dbReference type="EMBL" id="GGEC01069887">
    <property type="protein sequence ID" value="MBX50371.1"/>
    <property type="molecule type" value="Transcribed_RNA"/>
</dbReference>
<proteinExistence type="predicted"/>
<accession>A0A2P2P6Y0</accession>
<reference evidence="1" key="1">
    <citation type="submission" date="2018-02" db="EMBL/GenBank/DDBJ databases">
        <title>Rhizophora mucronata_Transcriptome.</title>
        <authorList>
            <person name="Meera S.P."/>
            <person name="Sreeshan A."/>
            <person name="Augustine A."/>
        </authorList>
    </citation>
    <scope>NUCLEOTIDE SEQUENCE</scope>
    <source>
        <tissue evidence="1">Leaf</tissue>
    </source>
</reference>
<protein>
    <submittedName>
        <fullName evidence="1">Uncharacterized protein</fullName>
    </submittedName>
</protein>
<evidence type="ECO:0000313" key="1">
    <source>
        <dbReference type="EMBL" id="MBX50371.1"/>
    </source>
</evidence>